<dbReference type="GO" id="GO:0005975">
    <property type="term" value="P:carbohydrate metabolic process"/>
    <property type="evidence" value="ECO:0007669"/>
    <property type="project" value="UniProtKB-ARBA"/>
</dbReference>
<accession>A0A0Q0XEF8</accession>
<dbReference type="Pfam" id="PF15979">
    <property type="entry name" value="Glyco_hydro_115"/>
    <property type="match status" value="1"/>
</dbReference>
<proteinExistence type="predicted"/>
<dbReference type="InterPro" id="IPR017853">
    <property type="entry name" value="GH"/>
</dbReference>
<dbReference type="OrthoDB" id="8727830at2"/>
<dbReference type="SUPFAM" id="SSF51445">
    <property type="entry name" value="(Trans)glycosidases"/>
    <property type="match status" value="1"/>
</dbReference>
<protein>
    <recommendedName>
        <fullName evidence="4">Alpha glucuronidase N-terminal domain-containing protein</fullName>
    </recommendedName>
</protein>
<sequence length="687" mass="79720">MGIHKTISSSIYATVAVLFFFLNIACSNDESNKIYLVLGKTASEIEINTINDFKVDLQKVTDKTILVISEGSQLPKNGTIFVLGTTGSNQVIGNLVKEGLLNLSEENPGQRGGIWSKSILESGQNAIILAGSNVQGMQYAVYDYAEEVLGIDPLAYWTGKVPNKIDGIDLFAFDSKTIAPPKVPILCYFENDVDELASYRGKLLEYDWESYTEMINSLVRLRYNAIQFFDMLGRPEFYLRPEYQELHPDYQIDIPYLEKMMDYAHSKGMKIQVDFSLGYQIHPMDEEKASCWADYKEDWIKAWRYYFEETPLAKTDIFILRPRNQVWDWEYKSSCGEDKIEVFNEVFTVFDDLVDSYKSDATKALICYSDAMQMYNDGFRPPKDWIIAWADDGFGDFEHLPQTTDDYTFGTYMHAGFWLNHTVHNPYPEKVEAKMKKIFNDYGAYEYCMVNGQSFRPFIFNIEAYSDVCQNPDTFSAEQYYKEWSHRYFDKNTAVHAVKSMKLLNKAQSSGRIGYVQHLWEIREAIAYLSNSPIERPGKPPVPYEFERVENDLEHVRFTKKHIDSALTEAKKGLELSKEDGFYYSYVYLPTLLYSDLMLFESNLHQMSLLKRKYETSSNVTYLKEALVILEDAKKNLAKVYQNRLEGDKNPKWEKWYDPAIRRPNNGFPTQEMLNQVERNVTQITKI</sequence>
<reference evidence="2 3" key="1">
    <citation type="submission" date="2015-04" db="EMBL/GenBank/DDBJ databases">
        <title>Complete genome of flavobacterium.</title>
        <authorList>
            <person name="Kwon Y.M."/>
            <person name="Kim S.-J."/>
        </authorList>
    </citation>
    <scope>NUCLEOTIDE SEQUENCE [LARGE SCALE GENOMIC DNA]</scope>
    <source>
        <strain evidence="2 3">DK169</strain>
    </source>
</reference>
<evidence type="ECO:0000256" key="1">
    <source>
        <dbReference type="ARBA" id="ARBA00022801"/>
    </source>
</evidence>
<dbReference type="InterPro" id="IPR042301">
    <property type="entry name" value="GH115_sf"/>
</dbReference>
<dbReference type="PANTHER" id="PTHR37842">
    <property type="match status" value="1"/>
</dbReference>
<dbReference type="RefSeq" id="WP_055393433.1">
    <property type="nucleotide sequence ID" value="NZ_LCTZ01000002.1"/>
</dbReference>
<dbReference type="InterPro" id="IPR031924">
    <property type="entry name" value="GH115"/>
</dbReference>
<dbReference type="STRING" id="346185.AAY42_06325"/>
<dbReference type="EMBL" id="LCTZ01000002">
    <property type="protein sequence ID" value="KQC29546.1"/>
    <property type="molecule type" value="Genomic_DNA"/>
</dbReference>
<dbReference type="Gene3D" id="3.30.379.10">
    <property type="entry name" value="Chitobiase/beta-hexosaminidase domain 2-like"/>
    <property type="match status" value="1"/>
</dbReference>
<dbReference type="Gene3D" id="3.20.20.520">
    <property type="entry name" value="Glycosyl hydrolase family 115"/>
    <property type="match status" value="1"/>
</dbReference>
<dbReference type="AlphaFoldDB" id="A0A0Q0XEF8"/>
<dbReference type="PATRIC" id="fig|1547436.3.peg.1308"/>
<organism evidence="2 3">
    <name type="scientific">Flagellimonas eckloniae</name>
    <dbReference type="NCBI Taxonomy" id="346185"/>
    <lineage>
        <taxon>Bacteria</taxon>
        <taxon>Pseudomonadati</taxon>
        <taxon>Bacteroidota</taxon>
        <taxon>Flavobacteriia</taxon>
        <taxon>Flavobacteriales</taxon>
        <taxon>Flavobacteriaceae</taxon>
        <taxon>Flagellimonas</taxon>
    </lineage>
</organism>
<gene>
    <name evidence="2" type="ORF">AAY42_06325</name>
</gene>
<keyword evidence="1" id="KW-0378">Hydrolase</keyword>
<dbReference type="GO" id="GO:0016787">
    <property type="term" value="F:hydrolase activity"/>
    <property type="evidence" value="ECO:0007669"/>
    <property type="project" value="UniProtKB-KW"/>
</dbReference>
<dbReference type="PANTHER" id="PTHR37842:SF2">
    <property type="entry name" value="GYLCOSYL HYDROLASE 115 C-TERMINAL DOMAIN-CONTAINING PROTEIN"/>
    <property type="match status" value="1"/>
</dbReference>
<keyword evidence="3" id="KW-1185">Reference proteome</keyword>
<evidence type="ECO:0000313" key="2">
    <source>
        <dbReference type="EMBL" id="KQC29546.1"/>
    </source>
</evidence>
<dbReference type="InterPro" id="IPR029018">
    <property type="entry name" value="Hex-like_dom2"/>
</dbReference>
<evidence type="ECO:0000313" key="3">
    <source>
        <dbReference type="Proteomes" id="UP000050827"/>
    </source>
</evidence>
<comment type="caution">
    <text evidence="2">The sequence shown here is derived from an EMBL/GenBank/DDBJ whole genome shotgun (WGS) entry which is preliminary data.</text>
</comment>
<evidence type="ECO:0008006" key="4">
    <source>
        <dbReference type="Google" id="ProtNLM"/>
    </source>
</evidence>
<dbReference type="Proteomes" id="UP000050827">
    <property type="component" value="Unassembled WGS sequence"/>
</dbReference>
<name>A0A0Q0XEF8_9FLAO</name>